<dbReference type="PROSITE" id="PS51082">
    <property type="entry name" value="WH2"/>
    <property type="match status" value="1"/>
</dbReference>
<organism evidence="3 4">
    <name type="scientific">Meloidogyne graminicola</name>
    <dbReference type="NCBI Taxonomy" id="189291"/>
    <lineage>
        <taxon>Eukaryota</taxon>
        <taxon>Metazoa</taxon>
        <taxon>Ecdysozoa</taxon>
        <taxon>Nematoda</taxon>
        <taxon>Chromadorea</taxon>
        <taxon>Rhabditida</taxon>
        <taxon>Tylenchina</taxon>
        <taxon>Tylenchomorpha</taxon>
        <taxon>Tylenchoidea</taxon>
        <taxon>Meloidogynidae</taxon>
        <taxon>Meloidogyninae</taxon>
        <taxon>Meloidogyne</taxon>
    </lineage>
</organism>
<protein>
    <submittedName>
        <fullName evidence="3">WH2 domain-containing protein</fullName>
    </submittedName>
</protein>
<evidence type="ECO:0000313" key="3">
    <source>
        <dbReference type="EMBL" id="KAF7635694.1"/>
    </source>
</evidence>
<evidence type="ECO:0000313" key="4">
    <source>
        <dbReference type="Proteomes" id="UP000605970"/>
    </source>
</evidence>
<name>A0A8S9ZR32_9BILA</name>
<dbReference type="AlphaFoldDB" id="A0A8S9ZR32"/>
<feature type="domain" description="WH2" evidence="2">
    <location>
        <begin position="26"/>
        <end position="43"/>
    </location>
</feature>
<feature type="region of interest" description="Disordered" evidence="1">
    <location>
        <begin position="1"/>
        <end position="24"/>
    </location>
</feature>
<proteinExistence type="predicted"/>
<gene>
    <name evidence="3" type="ORF">Mgra_00004936</name>
</gene>
<dbReference type="Proteomes" id="UP000605970">
    <property type="component" value="Unassembled WGS sequence"/>
</dbReference>
<keyword evidence="4" id="KW-1185">Reference proteome</keyword>
<dbReference type="OrthoDB" id="5877983at2759"/>
<feature type="compositionally biased region" description="Pro residues" evidence="1">
    <location>
        <begin position="231"/>
        <end position="240"/>
    </location>
</feature>
<dbReference type="Pfam" id="PF02205">
    <property type="entry name" value="WH2"/>
    <property type="match status" value="1"/>
</dbReference>
<dbReference type="InterPro" id="IPR003124">
    <property type="entry name" value="WH2_dom"/>
</dbReference>
<evidence type="ECO:0000256" key="1">
    <source>
        <dbReference type="SAM" id="MobiDB-lite"/>
    </source>
</evidence>
<dbReference type="EMBL" id="JABEBT010000039">
    <property type="protein sequence ID" value="KAF7635694.1"/>
    <property type="molecule type" value="Genomic_DNA"/>
</dbReference>
<dbReference type="SMART" id="SM00246">
    <property type="entry name" value="WH2"/>
    <property type="match status" value="1"/>
</dbReference>
<evidence type="ECO:0000259" key="2">
    <source>
        <dbReference type="PROSITE" id="PS51082"/>
    </source>
</evidence>
<sequence>MPVPPPPPPPPILSGYTKQKSKMTDNRTELLNEIHRGARLKKTITNDRSAPAIGAKTDNNRVNKQAMKSTSLNESLSALFSAGIPRKPCDVKVQKSFNSTGTSLLAAESPNLTEIKFVDEKEYVRIPLKSANVGTSLAVLKNKSAMQTTSSAPSLPPPLPVKVLKQNSTIEEFDLKKSKMTGAHSQHAQFQTLRPLKAQPISDNSCGLRRSESNEEIKKPVMNLAPIKRPGAPPPPPPTAKPCNPSSTIYPISQPQLKPQNGSLNKVLRFLYIFYYFIKNLVVLDAPLPPPRISSCQESLEQRFHFVPISELPPPPRFF</sequence>
<comment type="caution">
    <text evidence="3">The sequence shown here is derived from an EMBL/GenBank/DDBJ whole genome shotgun (WGS) entry which is preliminary data.</text>
</comment>
<feature type="compositionally biased region" description="Pro residues" evidence="1">
    <location>
        <begin position="1"/>
        <end position="12"/>
    </location>
</feature>
<dbReference type="GO" id="GO:0003779">
    <property type="term" value="F:actin binding"/>
    <property type="evidence" value="ECO:0007669"/>
    <property type="project" value="InterPro"/>
</dbReference>
<accession>A0A8S9ZR32</accession>
<reference evidence="3" key="1">
    <citation type="journal article" date="2020" name="Ecol. Evol.">
        <title>Genome structure and content of the rice root-knot nematode (Meloidogyne graminicola).</title>
        <authorList>
            <person name="Phan N.T."/>
            <person name="Danchin E.G.J."/>
            <person name="Klopp C."/>
            <person name="Perfus-Barbeoch L."/>
            <person name="Kozlowski D.K."/>
            <person name="Koutsovoulos G.D."/>
            <person name="Lopez-Roques C."/>
            <person name="Bouchez O."/>
            <person name="Zahm M."/>
            <person name="Besnard G."/>
            <person name="Bellafiore S."/>
        </authorList>
    </citation>
    <scope>NUCLEOTIDE SEQUENCE</scope>
    <source>
        <strain evidence="3">VN-18</strain>
    </source>
</reference>
<feature type="region of interest" description="Disordered" evidence="1">
    <location>
        <begin position="228"/>
        <end position="249"/>
    </location>
</feature>